<gene>
    <name evidence="4" type="ordered locus">Lcho_2404</name>
</gene>
<dbReference type="RefSeq" id="WP_012347425.1">
    <property type="nucleotide sequence ID" value="NC_010524.1"/>
</dbReference>
<dbReference type="AlphaFoldDB" id="B1Y4V6"/>
<dbReference type="InterPro" id="IPR011973">
    <property type="entry name" value="PaaD"/>
</dbReference>
<dbReference type="InterPro" id="IPR006683">
    <property type="entry name" value="Thioestr_dom"/>
</dbReference>
<dbReference type="Proteomes" id="UP000001693">
    <property type="component" value="Chromosome"/>
</dbReference>
<dbReference type="InterPro" id="IPR003736">
    <property type="entry name" value="PAAI_dom"/>
</dbReference>
<comment type="similarity">
    <text evidence="1">Belongs to the thioesterase PaaI family.</text>
</comment>
<dbReference type="FunFam" id="3.10.129.10:FF:000022">
    <property type="entry name" value="Phenylacetic acid degradation protein"/>
    <property type="match status" value="1"/>
</dbReference>
<protein>
    <submittedName>
        <fullName evidence="4">Phenylacetic acid degradation protein PaaD</fullName>
    </submittedName>
</protein>
<dbReference type="eggNOG" id="COG2050">
    <property type="taxonomic scope" value="Bacteria"/>
</dbReference>
<name>B1Y4V6_LEPCP</name>
<keyword evidence="2" id="KW-0378">Hydrolase</keyword>
<dbReference type="EMBL" id="CP001013">
    <property type="protein sequence ID" value="ACB34669.1"/>
    <property type="molecule type" value="Genomic_DNA"/>
</dbReference>
<evidence type="ECO:0000259" key="3">
    <source>
        <dbReference type="Pfam" id="PF03061"/>
    </source>
</evidence>
<dbReference type="Pfam" id="PF03061">
    <property type="entry name" value="4HBT"/>
    <property type="match status" value="1"/>
</dbReference>
<evidence type="ECO:0000313" key="5">
    <source>
        <dbReference type="Proteomes" id="UP000001693"/>
    </source>
</evidence>
<accession>B1Y4V6</accession>
<evidence type="ECO:0000256" key="2">
    <source>
        <dbReference type="ARBA" id="ARBA00022801"/>
    </source>
</evidence>
<dbReference type="PANTHER" id="PTHR42856">
    <property type="entry name" value="ACYL-COENZYME A THIOESTERASE PAAI"/>
    <property type="match status" value="1"/>
</dbReference>
<proteinExistence type="inferred from homology"/>
<dbReference type="GO" id="GO:0016289">
    <property type="term" value="F:acyl-CoA hydrolase activity"/>
    <property type="evidence" value="ECO:0007669"/>
    <property type="project" value="UniProtKB-ARBA"/>
</dbReference>
<feature type="domain" description="Thioesterase" evidence="3">
    <location>
        <begin position="55"/>
        <end position="127"/>
    </location>
</feature>
<dbReference type="KEGG" id="lch:Lcho_2404"/>
<dbReference type="Gene3D" id="3.10.129.10">
    <property type="entry name" value="Hotdog Thioesterase"/>
    <property type="match status" value="1"/>
</dbReference>
<sequence length="150" mass="15615">MTSQLTPQQIAELVREGMYAQDDAVRALGIAITAIGPGSATAVMTVRPDMLQGHATCHGGLLATLADTAFAYACNACNEVTVASGFSIDLMAAAREGDVLTAVAHELQQGGRLGVYDVAVHNQRGEAVAAFRGRSYRKRGQAVVTLPLSA</sequence>
<evidence type="ECO:0000313" key="4">
    <source>
        <dbReference type="EMBL" id="ACB34669.1"/>
    </source>
</evidence>
<dbReference type="NCBIfam" id="TIGR02286">
    <property type="entry name" value="PaaD"/>
    <property type="match status" value="1"/>
</dbReference>
<dbReference type="HOGENOM" id="CLU_089876_11_0_4"/>
<dbReference type="STRING" id="395495.Lcho_2404"/>
<dbReference type="CDD" id="cd03443">
    <property type="entry name" value="PaaI_thioesterase"/>
    <property type="match status" value="1"/>
</dbReference>
<dbReference type="SUPFAM" id="SSF54637">
    <property type="entry name" value="Thioesterase/thiol ester dehydrase-isomerase"/>
    <property type="match status" value="1"/>
</dbReference>
<keyword evidence="5" id="KW-1185">Reference proteome</keyword>
<dbReference type="NCBIfam" id="TIGR00369">
    <property type="entry name" value="unchar_dom_1"/>
    <property type="match status" value="1"/>
</dbReference>
<dbReference type="InterPro" id="IPR052723">
    <property type="entry name" value="Acyl-CoA_thioesterase_PaaI"/>
</dbReference>
<dbReference type="PANTHER" id="PTHR42856:SF1">
    <property type="entry name" value="ACYL-COENZYME A THIOESTERASE PAAI"/>
    <property type="match status" value="1"/>
</dbReference>
<dbReference type="InterPro" id="IPR029069">
    <property type="entry name" value="HotDog_dom_sf"/>
</dbReference>
<evidence type="ECO:0000256" key="1">
    <source>
        <dbReference type="ARBA" id="ARBA00008324"/>
    </source>
</evidence>
<dbReference type="OrthoDB" id="32575at2"/>
<organism evidence="4 5">
    <name type="scientific">Leptothrix cholodnii (strain ATCC 51168 / LMG 8142 / SP-6)</name>
    <name type="common">Leptothrix discophora (strain SP-6)</name>
    <dbReference type="NCBI Taxonomy" id="395495"/>
    <lineage>
        <taxon>Bacteria</taxon>
        <taxon>Pseudomonadati</taxon>
        <taxon>Pseudomonadota</taxon>
        <taxon>Betaproteobacteria</taxon>
        <taxon>Burkholderiales</taxon>
        <taxon>Sphaerotilaceae</taxon>
        <taxon>Leptothrix</taxon>
    </lineage>
</organism>
<reference evidence="4 5" key="1">
    <citation type="submission" date="2008-03" db="EMBL/GenBank/DDBJ databases">
        <title>Complete sequence of Leptothrix cholodnii SP-6.</title>
        <authorList>
            <consortium name="US DOE Joint Genome Institute"/>
            <person name="Copeland A."/>
            <person name="Lucas S."/>
            <person name="Lapidus A."/>
            <person name="Glavina del Rio T."/>
            <person name="Dalin E."/>
            <person name="Tice H."/>
            <person name="Bruce D."/>
            <person name="Goodwin L."/>
            <person name="Pitluck S."/>
            <person name="Chertkov O."/>
            <person name="Brettin T."/>
            <person name="Detter J.C."/>
            <person name="Han C."/>
            <person name="Kuske C.R."/>
            <person name="Schmutz J."/>
            <person name="Larimer F."/>
            <person name="Land M."/>
            <person name="Hauser L."/>
            <person name="Kyrpides N."/>
            <person name="Lykidis A."/>
            <person name="Emerson D."/>
            <person name="Richardson P."/>
        </authorList>
    </citation>
    <scope>NUCLEOTIDE SEQUENCE [LARGE SCALE GENOMIC DNA]</scope>
    <source>
        <strain evidence="5">ATCC 51168 / LMG 8142 / SP-6</strain>
    </source>
</reference>